<evidence type="ECO:0000313" key="5">
    <source>
        <dbReference type="Proteomes" id="UP000029922"/>
    </source>
</evidence>
<dbReference type="InterPro" id="IPR010982">
    <property type="entry name" value="Lambda_DNA-bd_dom_sf"/>
</dbReference>
<name>A0A377PVU2_9HELI</name>
<keyword evidence="6" id="KW-1185">Reference proteome</keyword>
<sequence>MQDFDKLKEMDIQELHSKTRITVSKLQDIINKNFANIHHIRAHGFIKILERELNLNLKSWIEEYEQYQKYNNLNAIPKKVESKVSPSSTQDTKDIKDIEISTNTKHKTYSNKTKEPKNDIDTHEITPKDSPKVNEKQSRPIIKTKKSYIPSKPSVRLHSNKDNRTKKIIVFAFILTLVILLIIITIIYNMNNDTTNKEVIIEQAEEIIPSKRDLYPRILLEDALLDRELNENSNKAQPENIMDNKTDKNQTETSKSEKSEELAQTANTNGLESTLTIIPKTDVWFAWVDLDTKQNGEKYTKTSFSIQTKGDIIFHFGNMILTFNINGEDYSFNKGSVTYMLYSKNFGLKEISQKEYNSMKKKAI</sequence>
<feature type="compositionally biased region" description="Basic and acidic residues" evidence="1">
    <location>
        <begin position="242"/>
        <end position="261"/>
    </location>
</feature>
<organism evidence="3 6">
    <name type="scientific">Helicobacter muridarum</name>
    <dbReference type="NCBI Taxonomy" id="216"/>
    <lineage>
        <taxon>Bacteria</taxon>
        <taxon>Pseudomonadati</taxon>
        <taxon>Campylobacterota</taxon>
        <taxon>Epsilonproteobacteria</taxon>
        <taxon>Campylobacterales</taxon>
        <taxon>Helicobacteraceae</taxon>
        <taxon>Helicobacter</taxon>
    </lineage>
</organism>
<feature type="region of interest" description="Disordered" evidence="1">
    <location>
        <begin position="106"/>
        <end position="138"/>
    </location>
</feature>
<dbReference type="RefSeq" id="WP_052089803.1">
    <property type="nucleotide sequence ID" value="NZ_FZML01000009.1"/>
</dbReference>
<protein>
    <submittedName>
        <fullName evidence="3">Sialidase</fullName>
    </submittedName>
</protein>
<evidence type="ECO:0000256" key="2">
    <source>
        <dbReference type="SAM" id="Phobius"/>
    </source>
</evidence>
<evidence type="ECO:0000313" key="4">
    <source>
        <dbReference type="EMBL" id="TLD99770.1"/>
    </source>
</evidence>
<proteinExistence type="predicted"/>
<evidence type="ECO:0000313" key="6">
    <source>
        <dbReference type="Proteomes" id="UP000255139"/>
    </source>
</evidence>
<feature type="compositionally biased region" description="Basic and acidic residues" evidence="1">
    <location>
        <begin position="112"/>
        <end position="138"/>
    </location>
</feature>
<keyword evidence="2" id="KW-0472">Membrane</keyword>
<evidence type="ECO:0000313" key="3">
    <source>
        <dbReference type="EMBL" id="STQ86996.1"/>
    </source>
</evidence>
<reference evidence="4 5" key="1">
    <citation type="journal article" date="2014" name="Genome Announc.">
        <title>Draft genome sequences of eight enterohepatic helicobacter species isolated from both laboratory and wild rodents.</title>
        <authorList>
            <person name="Sheh A."/>
            <person name="Shen Z."/>
            <person name="Fox J.G."/>
        </authorList>
    </citation>
    <scope>NUCLEOTIDE SEQUENCE [LARGE SCALE GENOMIC DNA]</scope>
    <source>
        <strain evidence="4 5">ST1</strain>
    </source>
</reference>
<dbReference type="Gene3D" id="1.10.260.40">
    <property type="entry name" value="lambda repressor-like DNA-binding domains"/>
    <property type="match status" value="1"/>
</dbReference>
<dbReference type="EMBL" id="JRPD02000015">
    <property type="protein sequence ID" value="TLD99770.1"/>
    <property type="molecule type" value="Genomic_DNA"/>
</dbReference>
<keyword evidence="2" id="KW-0812">Transmembrane</keyword>
<reference evidence="3 6" key="2">
    <citation type="submission" date="2018-06" db="EMBL/GenBank/DDBJ databases">
        <authorList>
            <consortium name="Pathogen Informatics"/>
            <person name="Doyle S."/>
        </authorList>
    </citation>
    <scope>NUCLEOTIDE SEQUENCE [LARGE SCALE GENOMIC DNA]</scope>
    <source>
        <strain evidence="3 6">NCTC12714</strain>
    </source>
</reference>
<dbReference type="GO" id="GO:0003677">
    <property type="term" value="F:DNA binding"/>
    <property type="evidence" value="ECO:0007669"/>
    <property type="project" value="InterPro"/>
</dbReference>
<accession>A0A377PVU2</accession>
<evidence type="ECO:0000256" key="1">
    <source>
        <dbReference type="SAM" id="MobiDB-lite"/>
    </source>
</evidence>
<keyword evidence="2" id="KW-1133">Transmembrane helix</keyword>
<dbReference type="AlphaFoldDB" id="A0A377PVU2"/>
<dbReference type="Proteomes" id="UP000255139">
    <property type="component" value="Unassembled WGS sequence"/>
</dbReference>
<dbReference type="EMBL" id="UGJE01000002">
    <property type="protein sequence ID" value="STQ86996.1"/>
    <property type="molecule type" value="Genomic_DNA"/>
</dbReference>
<feature type="region of interest" description="Disordered" evidence="1">
    <location>
        <begin position="232"/>
        <end position="267"/>
    </location>
</feature>
<dbReference type="OrthoDB" id="5372824at2"/>
<dbReference type="Proteomes" id="UP000029922">
    <property type="component" value="Unassembled WGS sequence"/>
</dbReference>
<feature type="transmembrane region" description="Helical" evidence="2">
    <location>
        <begin position="168"/>
        <end position="188"/>
    </location>
</feature>
<gene>
    <name evidence="4" type="ORF">LS73_006785</name>
    <name evidence="3" type="ORF">NCTC12714_01807</name>
</gene>